<evidence type="ECO:0000313" key="3">
    <source>
        <dbReference type="Proteomes" id="UP000298568"/>
    </source>
</evidence>
<dbReference type="Gene3D" id="1.20.5.170">
    <property type="match status" value="1"/>
</dbReference>
<dbReference type="InterPro" id="IPR024271">
    <property type="entry name" value="DUF3782"/>
</dbReference>
<gene>
    <name evidence="2" type="ORF">DFR88_09380</name>
</gene>
<dbReference type="InterPro" id="IPR011335">
    <property type="entry name" value="Restrct_endonuc-II-like"/>
</dbReference>
<dbReference type="PANTHER" id="PTHR38753:SF1">
    <property type="entry name" value="SLR1441 PROTEIN"/>
    <property type="match status" value="1"/>
</dbReference>
<dbReference type="KEGG" id="mpru:DFR88_09380"/>
<dbReference type="Pfam" id="PF12644">
    <property type="entry name" value="DUF3782"/>
    <property type="match status" value="1"/>
</dbReference>
<evidence type="ECO:0000313" key="2">
    <source>
        <dbReference type="EMBL" id="QCO30670.1"/>
    </source>
</evidence>
<dbReference type="EMBL" id="CP031156">
    <property type="protein sequence ID" value="QCO30670.1"/>
    <property type="molecule type" value="Genomic_DNA"/>
</dbReference>
<feature type="coiled-coil region" evidence="1">
    <location>
        <begin position="80"/>
        <end position="219"/>
    </location>
</feature>
<dbReference type="Proteomes" id="UP000298568">
    <property type="component" value="Chromosome"/>
</dbReference>
<keyword evidence="1" id="KW-0175">Coiled coil</keyword>
<sequence>MSFIMFYTLHLQLTCMISKDEILRLLREDPDFRKQVEEILGIDVIRSEYQEMRKTLAEIVASLRALTESSMAQAEAQKRMADGMTKLEEKMAELAEAQRKTQEALLKLEDRTSKLEEKMAELAEAQRKTQEALLKLEDRTSKLEEKMAELVESQRRMQEAFLKLEDRTSKLEEKMAELAEAQRKTQEALLKLEDRTSKLEDTTSKLEAKMVELAEAQRKTEEALAIMTQSLTQVKKGQEELAMKVERMEKTVSNIGKRWGEDYEELVRGFFRDFVDQEGLDFSYVNRFTYKDKDGKYGKKGARYEVDILAKNGKVYLVEVKSFAENDDIEWFDVKTDVIIDVLGIKNFVKLFLAVSVDKDALETAKDLGIRLVYGDVYERKKSTSDSEL</sequence>
<organism evidence="2 3">
    <name type="scientific">Metallosphaera prunae</name>
    <dbReference type="NCBI Taxonomy" id="47304"/>
    <lineage>
        <taxon>Archaea</taxon>
        <taxon>Thermoproteota</taxon>
        <taxon>Thermoprotei</taxon>
        <taxon>Sulfolobales</taxon>
        <taxon>Sulfolobaceae</taxon>
        <taxon>Metallosphaera</taxon>
    </lineage>
</organism>
<name>A0A4D8S3E1_METPR</name>
<dbReference type="PANTHER" id="PTHR38753">
    <property type="entry name" value="SLR1441 PROTEIN"/>
    <property type="match status" value="1"/>
</dbReference>
<dbReference type="SUPFAM" id="SSF52980">
    <property type="entry name" value="Restriction endonuclease-like"/>
    <property type="match status" value="1"/>
</dbReference>
<proteinExistence type="predicted"/>
<protein>
    <submittedName>
        <fullName evidence="2">DUF3782 domain-containing protein</fullName>
    </submittedName>
</protein>
<evidence type="ECO:0000256" key="1">
    <source>
        <dbReference type="SAM" id="Coils"/>
    </source>
</evidence>
<reference evidence="2 3" key="1">
    <citation type="submission" date="2018-07" db="EMBL/GenBank/DDBJ databases">
        <title>Complete Genome Sequences of Extremely Thermoacidophilic, Metal-Mobilizing Type-Strain Members of the Archaeal Family Sulfolobaceae: Acidianus brierleyi DSM-1651T, Acidianus sulfidivorans DSM-18786T, Metallosphaera hakonensis DSM-7519T, and Metallosphaera prunae DSM-10039T.</title>
        <authorList>
            <person name="Counts J.A."/>
            <person name="Kelly R.M."/>
        </authorList>
    </citation>
    <scope>NUCLEOTIDE SEQUENCE [LARGE SCALE GENOMIC DNA]</scope>
    <source>
        <strain evidence="2 3">Ron 12/II</strain>
    </source>
</reference>
<dbReference type="AlphaFoldDB" id="A0A4D8S3E1"/>
<accession>A0A4D8S3E1</accession>
<keyword evidence="3" id="KW-1185">Reference proteome</keyword>